<feature type="domain" description="Heterokaryon incompatibility" evidence="1">
    <location>
        <begin position="73"/>
        <end position="165"/>
    </location>
</feature>
<reference evidence="2 3" key="1">
    <citation type="submission" date="2016-04" db="EMBL/GenBank/DDBJ databases">
        <title>A degradative enzymes factory behind the ericoid mycorrhizal symbiosis.</title>
        <authorList>
            <consortium name="DOE Joint Genome Institute"/>
            <person name="Martino E."/>
            <person name="Morin E."/>
            <person name="Grelet G."/>
            <person name="Kuo A."/>
            <person name="Kohler A."/>
            <person name="Daghino S."/>
            <person name="Barry K."/>
            <person name="Choi C."/>
            <person name="Cichocki N."/>
            <person name="Clum A."/>
            <person name="Copeland A."/>
            <person name="Hainaut M."/>
            <person name="Haridas S."/>
            <person name="Labutti K."/>
            <person name="Lindquist E."/>
            <person name="Lipzen A."/>
            <person name="Khouja H.-R."/>
            <person name="Murat C."/>
            <person name="Ohm R."/>
            <person name="Olson A."/>
            <person name="Spatafora J."/>
            <person name="Veneault-Fourrey C."/>
            <person name="Henrissat B."/>
            <person name="Grigoriev I."/>
            <person name="Martin F."/>
            <person name="Perotto S."/>
        </authorList>
    </citation>
    <scope>NUCLEOTIDE SEQUENCE [LARGE SCALE GENOMIC DNA]</scope>
    <source>
        <strain evidence="2 3">E</strain>
    </source>
</reference>
<feature type="non-terminal residue" evidence="2">
    <location>
        <position position="172"/>
    </location>
</feature>
<organism evidence="2 3">
    <name type="scientific">Hyaloscypha bicolor E</name>
    <dbReference type="NCBI Taxonomy" id="1095630"/>
    <lineage>
        <taxon>Eukaryota</taxon>
        <taxon>Fungi</taxon>
        <taxon>Dikarya</taxon>
        <taxon>Ascomycota</taxon>
        <taxon>Pezizomycotina</taxon>
        <taxon>Leotiomycetes</taxon>
        <taxon>Helotiales</taxon>
        <taxon>Hyaloscyphaceae</taxon>
        <taxon>Hyaloscypha</taxon>
        <taxon>Hyaloscypha bicolor</taxon>
    </lineage>
</organism>
<evidence type="ECO:0000313" key="2">
    <source>
        <dbReference type="EMBL" id="PMD57712.1"/>
    </source>
</evidence>
<dbReference type="Proteomes" id="UP000235371">
    <property type="component" value="Unassembled WGS sequence"/>
</dbReference>
<dbReference type="Pfam" id="PF06985">
    <property type="entry name" value="HET"/>
    <property type="match status" value="1"/>
</dbReference>
<name>A0A2J6T3X4_9HELO</name>
<dbReference type="InterPro" id="IPR010730">
    <property type="entry name" value="HET"/>
</dbReference>
<gene>
    <name evidence="2" type="ORF">K444DRAFT_691892</name>
</gene>
<keyword evidence="3" id="KW-1185">Reference proteome</keyword>
<evidence type="ECO:0000259" key="1">
    <source>
        <dbReference type="Pfam" id="PF06985"/>
    </source>
</evidence>
<sequence length="172" mass="19048">MPGLFTSRPVANDSSSETCFKMAQYWLKTCLETHDSLCQIQGSLPLPTRVLDVGLLASPFVNLSISHGRHGQWLTLSHCWGKTQPAATTKSNLNNHCTGIIISKLPQTFRDAILITRKLGYQFLWIDSLCIVHNSLTDWQEESVKMNTIYSNAVLNNSADAAADSFQGIFSS</sequence>
<dbReference type="RefSeq" id="XP_024734616.1">
    <property type="nucleotide sequence ID" value="XM_024887812.1"/>
</dbReference>
<dbReference type="InParanoid" id="A0A2J6T3X4"/>
<accession>A0A2J6T3X4</accession>
<dbReference type="OrthoDB" id="5125733at2759"/>
<dbReference type="PANTHER" id="PTHR33112">
    <property type="entry name" value="DOMAIN PROTEIN, PUTATIVE-RELATED"/>
    <property type="match status" value="1"/>
</dbReference>
<protein>
    <recommendedName>
        <fullName evidence="1">Heterokaryon incompatibility domain-containing protein</fullName>
    </recommendedName>
</protein>
<dbReference type="AlphaFoldDB" id="A0A2J6T3X4"/>
<dbReference type="STRING" id="1095630.A0A2J6T3X4"/>
<evidence type="ECO:0000313" key="3">
    <source>
        <dbReference type="Proteomes" id="UP000235371"/>
    </source>
</evidence>
<proteinExistence type="predicted"/>
<dbReference type="PANTHER" id="PTHR33112:SF16">
    <property type="entry name" value="HETEROKARYON INCOMPATIBILITY DOMAIN-CONTAINING PROTEIN"/>
    <property type="match status" value="1"/>
</dbReference>
<dbReference type="GeneID" id="36595888"/>
<dbReference type="EMBL" id="KZ613846">
    <property type="protein sequence ID" value="PMD57712.1"/>
    <property type="molecule type" value="Genomic_DNA"/>
</dbReference>